<keyword evidence="2" id="KW-0677">Repeat</keyword>
<evidence type="ECO:0000313" key="9">
    <source>
        <dbReference type="Proteomes" id="UP000772812"/>
    </source>
</evidence>
<dbReference type="CDD" id="cd04604">
    <property type="entry name" value="CBS_pair_SIS_assoc"/>
    <property type="match status" value="1"/>
</dbReference>
<dbReference type="SUPFAM" id="SSF54631">
    <property type="entry name" value="CBS-domain pair"/>
    <property type="match status" value="1"/>
</dbReference>
<dbReference type="Pfam" id="PF00571">
    <property type="entry name" value="CBS"/>
    <property type="match status" value="2"/>
</dbReference>
<evidence type="ECO:0000256" key="4">
    <source>
        <dbReference type="PIRNR" id="PIRNR004692"/>
    </source>
</evidence>
<dbReference type="InterPro" id="IPR000644">
    <property type="entry name" value="CBS_dom"/>
</dbReference>
<dbReference type="CDD" id="cd05014">
    <property type="entry name" value="SIS_Kpsf"/>
    <property type="match status" value="1"/>
</dbReference>
<accession>A0ABS1GK63</accession>
<dbReference type="PIRSF" id="PIRSF004692">
    <property type="entry name" value="KdsD_KpsF"/>
    <property type="match status" value="1"/>
</dbReference>
<dbReference type="GO" id="GO:0016853">
    <property type="term" value="F:isomerase activity"/>
    <property type="evidence" value="ECO:0007669"/>
    <property type="project" value="UniProtKB-KW"/>
</dbReference>
<dbReference type="Proteomes" id="UP000772812">
    <property type="component" value="Unassembled WGS sequence"/>
</dbReference>
<dbReference type="PANTHER" id="PTHR42745">
    <property type="match status" value="1"/>
</dbReference>
<evidence type="ECO:0000259" key="6">
    <source>
        <dbReference type="PROSITE" id="PS51371"/>
    </source>
</evidence>
<organism evidence="8 9">
    <name type="scientific">Persephonella atlantica</name>
    <dbReference type="NCBI Taxonomy" id="2699429"/>
    <lineage>
        <taxon>Bacteria</taxon>
        <taxon>Pseudomonadati</taxon>
        <taxon>Aquificota</taxon>
        <taxon>Aquificia</taxon>
        <taxon>Aquificales</taxon>
        <taxon>Hydrogenothermaceae</taxon>
        <taxon>Persephonella</taxon>
    </lineage>
</organism>
<evidence type="ECO:0000256" key="5">
    <source>
        <dbReference type="PROSITE-ProRule" id="PRU00703"/>
    </source>
</evidence>
<keyword evidence="3 5" id="KW-0129">CBS domain</keyword>
<name>A0ABS1GK63_9AQUI</name>
<reference evidence="8 9" key="1">
    <citation type="journal article" date="2021" name="Syst. Appl. Microbiol.">
        <title>Persephonella atlantica sp. nov.: How to adapt to physico-chemical gradients in high temperature hydrothermal habitats.</title>
        <authorList>
            <person name="Francois D.X."/>
            <person name="Godfroy A."/>
            <person name="Mathien C."/>
            <person name="Aube J."/>
            <person name="Cathalot C."/>
            <person name="Lesongeur F."/>
            <person name="L'Haridon S."/>
            <person name="Philippon X."/>
            <person name="Roussel E.G."/>
        </authorList>
    </citation>
    <scope>NUCLEOTIDE SEQUENCE [LARGE SCALE GENOMIC DNA]</scope>
    <source>
        <strain evidence="8 9">MO1340</strain>
    </source>
</reference>
<dbReference type="Pfam" id="PF01380">
    <property type="entry name" value="SIS"/>
    <property type="match status" value="1"/>
</dbReference>
<feature type="domain" description="CBS" evidence="6">
    <location>
        <begin position="269"/>
        <end position="320"/>
    </location>
</feature>
<dbReference type="SUPFAM" id="SSF53697">
    <property type="entry name" value="SIS domain"/>
    <property type="match status" value="1"/>
</dbReference>
<sequence length="320" mass="34483">MSSKDPVKTGKKVLEEEKKAIENLIDALDKNFKKAVEVIVAAEGKVIVTGMGKSGHVGQKIAATLASTGTPAFFLHPAEAIHGDLGMISKGDVILAISNSGETPELLAIIPTIKRWGHKIIAITNNPESTLAKESHIHLFLNVKREACPHNLAPTSSSTATLALGDALAIALLEMRGFTPEDFAQFHPGGSLGKRLMKVSEIMHTGEKLPLVKPETPLKETVLIMSEKGFGCALIIEEENLIGIITDGDLRRFIKKGGSIDTGKTDEAMTKNPKTVSKDMLVVEALEIMERYNITVLPVVKDKKPIGLVHMHDILKSGVI</sequence>
<dbReference type="Gene3D" id="3.40.50.10490">
    <property type="entry name" value="Glucose-6-phosphate isomerase like protein, domain 1"/>
    <property type="match status" value="1"/>
</dbReference>
<dbReference type="InterPro" id="IPR050986">
    <property type="entry name" value="GutQ/KpsF_isomerases"/>
</dbReference>
<evidence type="ECO:0000313" key="8">
    <source>
        <dbReference type="EMBL" id="MBK3333322.1"/>
    </source>
</evidence>
<dbReference type="InterPro" id="IPR035474">
    <property type="entry name" value="SIS_Kpsf"/>
</dbReference>
<dbReference type="PROSITE" id="PS51464">
    <property type="entry name" value="SIS"/>
    <property type="match status" value="1"/>
</dbReference>
<evidence type="ECO:0000256" key="3">
    <source>
        <dbReference type="ARBA" id="ARBA00023122"/>
    </source>
</evidence>
<evidence type="ECO:0000256" key="2">
    <source>
        <dbReference type="ARBA" id="ARBA00022737"/>
    </source>
</evidence>
<keyword evidence="9" id="KW-1185">Reference proteome</keyword>
<dbReference type="EMBL" id="JAACYA010000002">
    <property type="protein sequence ID" value="MBK3333322.1"/>
    <property type="molecule type" value="Genomic_DNA"/>
</dbReference>
<dbReference type="PROSITE" id="PS51371">
    <property type="entry name" value="CBS"/>
    <property type="match status" value="2"/>
</dbReference>
<feature type="domain" description="CBS" evidence="6">
    <location>
        <begin position="203"/>
        <end position="262"/>
    </location>
</feature>
<evidence type="ECO:0000259" key="7">
    <source>
        <dbReference type="PROSITE" id="PS51464"/>
    </source>
</evidence>
<comment type="similarity">
    <text evidence="1 4">Belongs to the SIS family. GutQ/KpsF subfamily.</text>
</comment>
<evidence type="ECO:0000256" key="1">
    <source>
        <dbReference type="ARBA" id="ARBA00008165"/>
    </source>
</evidence>
<dbReference type="InterPro" id="IPR046342">
    <property type="entry name" value="CBS_dom_sf"/>
</dbReference>
<dbReference type="InterPro" id="IPR004800">
    <property type="entry name" value="KdsD/KpsF-type"/>
</dbReference>
<feature type="domain" description="SIS" evidence="7">
    <location>
        <begin position="35"/>
        <end position="178"/>
    </location>
</feature>
<dbReference type="InterPro" id="IPR001347">
    <property type="entry name" value="SIS_dom"/>
</dbReference>
<dbReference type="RefSeq" id="WP_200674883.1">
    <property type="nucleotide sequence ID" value="NZ_JAACYA010000002.1"/>
</dbReference>
<keyword evidence="8" id="KW-0413">Isomerase</keyword>
<gene>
    <name evidence="8" type="ORF">GWK41_09595</name>
</gene>
<comment type="caution">
    <text evidence="8">The sequence shown here is derived from an EMBL/GenBank/DDBJ whole genome shotgun (WGS) entry which is preliminary data.</text>
</comment>
<dbReference type="SMART" id="SM00116">
    <property type="entry name" value="CBS"/>
    <property type="match status" value="2"/>
</dbReference>
<dbReference type="PANTHER" id="PTHR42745:SF1">
    <property type="entry name" value="ARABINOSE 5-PHOSPHATE ISOMERASE KDSD"/>
    <property type="match status" value="1"/>
</dbReference>
<dbReference type="InterPro" id="IPR046348">
    <property type="entry name" value="SIS_dom_sf"/>
</dbReference>
<proteinExistence type="inferred from homology"/>
<protein>
    <submittedName>
        <fullName evidence="8">KpsF/GutQ family sugar-phosphate isomerase</fullName>
    </submittedName>
</protein>
<dbReference type="NCBIfam" id="TIGR00393">
    <property type="entry name" value="kpsF"/>
    <property type="match status" value="1"/>
</dbReference>
<dbReference type="Gene3D" id="3.10.580.10">
    <property type="entry name" value="CBS-domain"/>
    <property type="match status" value="1"/>
</dbReference>